<feature type="domain" description="ABC3 transporter permease C-terminal" evidence="8">
    <location>
        <begin position="320"/>
        <end position="437"/>
    </location>
</feature>
<evidence type="ECO:0000256" key="1">
    <source>
        <dbReference type="ARBA" id="ARBA00004651"/>
    </source>
</evidence>
<dbReference type="RefSeq" id="WP_007703066.1">
    <property type="nucleotide sequence ID" value="NZ_AOIQ01000019.1"/>
</dbReference>
<evidence type="ECO:0000256" key="7">
    <source>
        <dbReference type="SAM" id="Phobius"/>
    </source>
</evidence>
<comment type="caution">
    <text evidence="9">The sequence shown here is derived from an EMBL/GenBank/DDBJ whole genome shotgun (WGS) entry which is preliminary data.</text>
</comment>
<gene>
    <name evidence="9" type="ORF">C479_12459</name>
</gene>
<dbReference type="STRING" id="1227490.C479_12459"/>
<evidence type="ECO:0000256" key="3">
    <source>
        <dbReference type="ARBA" id="ARBA00022692"/>
    </source>
</evidence>
<feature type="transmembrane region" description="Helical" evidence="7">
    <location>
        <begin position="378"/>
        <end position="400"/>
    </location>
</feature>
<feature type="region of interest" description="Disordered" evidence="6">
    <location>
        <begin position="1"/>
        <end position="27"/>
    </location>
</feature>
<keyword evidence="5 7" id="KW-0472">Membrane</keyword>
<feature type="region of interest" description="Disordered" evidence="6">
    <location>
        <begin position="173"/>
        <end position="198"/>
    </location>
</feature>
<evidence type="ECO:0000256" key="4">
    <source>
        <dbReference type="ARBA" id="ARBA00022989"/>
    </source>
</evidence>
<dbReference type="Pfam" id="PF02687">
    <property type="entry name" value="FtsX"/>
    <property type="match status" value="1"/>
</dbReference>
<dbReference type="GO" id="GO:0098797">
    <property type="term" value="C:plasma membrane protein complex"/>
    <property type="evidence" value="ECO:0007669"/>
    <property type="project" value="TreeGrafter"/>
</dbReference>
<evidence type="ECO:0000256" key="2">
    <source>
        <dbReference type="ARBA" id="ARBA00022475"/>
    </source>
</evidence>
<evidence type="ECO:0000256" key="6">
    <source>
        <dbReference type="SAM" id="MobiDB-lite"/>
    </source>
</evidence>
<dbReference type="AlphaFoldDB" id="M0BF57"/>
<dbReference type="OrthoDB" id="170372at2157"/>
<dbReference type="InterPro" id="IPR003838">
    <property type="entry name" value="ABC3_permease_C"/>
</dbReference>
<keyword evidence="4 7" id="KW-1133">Transmembrane helix</keyword>
<dbReference type="GO" id="GO:0044874">
    <property type="term" value="P:lipoprotein localization to outer membrane"/>
    <property type="evidence" value="ECO:0007669"/>
    <property type="project" value="TreeGrafter"/>
</dbReference>
<sequence length="445" mass="44240">MTDDGPGRDDGTRPAIHGDPDGRRRSRTSGLVRIALARLRGQFTGVQSGKSTAIVVAVALTLALLVVVTGLALALVDGGVASQTDADVSIEPADGGSLSSVNGIEAPRLANATAHTAELRAADGVDRATPVLVEPVAVRSESASTADPSTYTRLLAVGVDPAVDAGTVAGLPLDALGDGGDEDDRGSESGAENESAAGALGARSAGLVLSETAADRLGVTVGEAVVVTSGTEAYQLPVTAVEPTTGDDEAPVALVDRDALLTFAGGADASLADRILLWGDEAAAERAAAEAYPTASVESTDSIHPAALFENDLALATSLVATIVALVVCALFIATTAGMAVAEDRPQLAILSAIGFSGASRLAIVTTAILTTVIGGSVLGVILGVGVGYGVNALAGVLFATGSVVVFHPLIVPYTVFVAVVAGLLALPYPLSIAARTDVLAAVDG</sequence>
<accession>M0BF57</accession>
<keyword evidence="10" id="KW-1185">Reference proteome</keyword>
<dbReference type="EMBL" id="AOIQ01000019">
    <property type="protein sequence ID" value="ELZ08938.1"/>
    <property type="molecule type" value="Genomic_DNA"/>
</dbReference>
<proteinExistence type="predicted"/>
<keyword evidence="2" id="KW-1003">Cell membrane</keyword>
<name>M0BF57_9EURY</name>
<reference evidence="9 10" key="1">
    <citation type="journal article" date="2014" name="PLoS Genet.">
        <title>Phylogenetically driven sequencing of extremely halophilic archaea reveals strategies for static and dynamic osmo-response.</title>
        <authorList>
            <person name="Becker E.A."/>
            <person name="Seitzer P.M."/>
            <person name="Tritt A."/>
            <person name="Larsen D."/>
            <person name="Krusor M."/>
            <person name="Yao A.I."/>
            <person name="Wu D."/>
            <person name="Madern D."/>
            <person name="Eisen J.A."/>
            <person name="Darling A.E."/>
            <person name="Facciotti M.T."/>
        </authorList>
    </citation>
    <scope>NUCLEOTIDE SEQUENCE [LARGE SCALE GENOMIC DNA]</scope>
    <source>
        <strain evidence="9 10">JCM 14624</strain>
    </source>
</reference>
<keyword evidence="3 7" id="KW-0812">Transmembrane</keyword>
<evidence type="ECO:0000259" key="8">
    <source>
        <dbReference type="Pfam" id="PF02687"/>
    </source>
</evidence>
<protein>
    <recommendedName>
        <fullName evidence="8">ABC3 transporter permease C-terminal domain-containing protein</fullName>
    </recommendedName>
</protein>
<evidence type="ECO:0000313" key="9">
    <source>
        <dbReference type="EMBL" id="ELZ08938.1"/>
    </source>
</evidence>
<feature type="transmembrane region" description="Helical" evidence="7">
    <location>
        <begin position="53"/>
        <end position="76"/>
    </location>
</feature>
<feature type="compositionally biased region" description="Basic and acidic residues" evidence="6">
    <location>
        <begin position="1"/>
        <end position="23"/>
    </location>
</feature>
<feature type="compositionally biased region" description="Low complexity" evidence="6">
    <location>
        <begin position="188"/>
        <end position="198"/>
    </location>
</feature>
<dbReference type="Proteomes" id="UP000011560">
    <property type="component" value="Unassembled WGS sequence"/>
</dbReference>
<dbReference type="PANTHER" id="PTHR30489:SF0">
    <property type="entry name" value="LIPOPROTEIN-RELEASING SYSTEM TRANSMEMBRANE PROTEIN LOLE"/>
    <property type="match status" value="1"/>
</dbReference>
<organism evidence="9 10">
    <name type="scientific">Halovivax asiaticus JCM 14624</name>
    <dbReference type="NCBI Taxonomy" id="1227490"/>
    <lineage>
        <taxon>Archaea</taxon>
        <taxon>Methanobacteriati</taxon>
        <taxon>Methanobacteriota</taxon>
        <taxon>Stenosarchaea group</taxon>
        <taxon>Halobacteria</taxon>
        <taxon>Halobacteriales</taxon>
        <taxon>Natrialbaceae</taxon>
        <taxon>Halovivax</taxon>
    </lineage>
</organism>
<comment type="subcellular location">
    <subcellularLocation>
        <location evidence="1">Cell membrane</location>
        <topology evidence="1">Multi-pass membrane protein</topology>
    </subcellularLocation>
</comment>
<evidence type="ECO:0000256" key="5">
    <source>
        <dbReference type="ARBA" id="ARBA00023136"/>
    </source>
</evidence>
<evidence type="ECO:0000313" key="10">
    <source>
        <dbReference type="Proteomes" id="UP000011560"/>
    </source>
</evidence>
<dbReference type="PANTHER" id="PTHR30489">
    <property type="entry name" value="LIPOPROTEIN-RELEASING SYSTEM TRANSMEMBRANE PROTEIN LOLE"/>
    <property type="match status" value="1"/>
</dbReference>
<feature type="transmembrane region" description="Helical" evidence="7">
    <location>
        <begin position="313"/>
        <end position="342"/>
    </location>
</feature>
<feature type="transmembrane region" description="Helical" evidence="7">
    <location>
        <begin position="406"/>
        <end position="427"/>
    </location>
</feature>
<dbReference type="InterPro" id="IPR051447">
    <property type="entry name" value="Lipoprotein-release_system"/>
</dbReference>